<evidence type="ECO:0000313" key="3">
    <source>
        <dbReference type="Proteomes" id="UP000748531"/>
    </source>
</evidence>
<evidence type="ECO:0000313" key="2">
    <source>
        <dbReference type="EMBL" id="KAF5404050.1"/>
    </source>
</evidence>
<feature type="signal peptide" evidence="1">
    <location>
        <begin position="1"/>
        <end position="28"/>
    </location>
</feature>
<dbReference type="Proteomes" id="UP000748531">
    <property type="component" value="Unassembled WGS sequence"/>
</dbReference>
<keyword evidence="1" id="KW-0732">Signal</keyword>
<sequence>MLIMRRIFLLTLCISILLVMMASTTGEAEKRAYHFFRLRRRPLECVHVPDYIKEALKNPFMLCPDDREQLEF</sequence>
<protein>
    <submittedName>
        <fullName evidence="2">Uncharacterized protein</fullName>
    </submittedName>
</protein>
<proteinExistence type="predicted"/>
<comment type="caution">
    <text evidence="2">The sequence shown here is derived from an EMBL/GenBank/DDBJ whole genome shotgun (WGS) entry which is preliminary data.</text>
</comment>
<dbReference type="AlphaFoldDB" id="A0A8J4WTS6"/>
<reference evidence="2" key="1">
    <citation type="submission" date="2019-05" db="EMBL/GenBank/DDBJ databases">
        <title>Annotation for the trematode Paragonimus heterotremus.</title>
        <authorList>
            <person name="Choi Y.-J."/>
        </authorList>
    </citation>
    <scope>NUCLEOTIDE SEQUENCE</scope>
    <source>
        <strain evidence="2">LC</strain>
    </source>
</reference>
<organism evidence="2 3">
    <name type="scientific">Paragonimus heterotremus</name>
    <dbReference type="NCBI Taxonomy" id="100268"/>
    <lineage>
        <taxon>Eukaryota</taxon>
        <taxon>Metazoa</taxon>
        <taxon>Spiralia</taxon>
        <taxon>Lophotrochozoa</taxon>
        <taxon>Platyhelminthes</taxon>
        <taxon>Trematoda</taxon>
        <taxon>Digenea</taxon>
        <taxon>Plagiorchiida</taxon>
        <taxon>Troglotremata</taxon>
        <taxon>Troglotrematidae</taxon>
        <taxon>Paragonimus</taxon>
    </lineage>
</organism>
<evidence type="ECO:0000256" key="1">
    <source>
        <dbReference type="SAM" id="SignalP"/>
    </source>
</evidence>
<accession>A0A8J4WTS6</accession>
<keyword evidence="3" id="KW-1185">Reference proteome</keyword>
<name>A0A8J4WTS6_9TREM</name>
<feature type="chain" id="PRO_5035283024" evidence="1">
    <location>
        <begin position="29"/>
        <end position="72"/>
    </location>
</feature>
<dbReference type="EMBL" id="LUCH01000912">
    <property type="protein sequence ID" value="KAF5404050.1"/>
    <property type="molecule type" value="Genomic_DNA"/>
</dbReference>
<dbReference type="OrthoDB" id="6227588at2759"/>
<gene>
    <name evidence="2" type="ORF">PHET_02451</name>
</gene>